<accession>A0A6A6ZZA8</accession>
<dbReference type="EMBL" id="MU006226">
    <property type="protein sequence ID" value="KAF2826331.1"/>
    <property type="molecule type" value="Genomic_DNA"/>
</dbReference>
<sequence length="175" mass="19766">MLVIAAGFERCCPWLIERRDRIYLKQMWHGRTGSESSVEFRMVSALRVKHPGLTCVLGIEDTIPVRLKSRTPGKKLVYVWRLSMITLSEAQLHTGCRTLRTRQLRNVTPTPKQAALTASNSKSRTQRNIQHIAISQVQNWVSFVCLPTCQLLHSADDVPPHFPLAVSILTNVGQP</sequence>
<reference evidence="1" key="1">
    <citation type="journal article" date="2020" name="Stud. Mycol.">
        <title>101 Dothideomycetes genomes: a test case for predicting lifestyles and emergence of pathogens.</title>
        <authorList>
            <person name="Haridas S."/>
            <person name="Albert R."/>
            <person name="Binder M."/>
            <person name="Bloem J."/>
            <person name="Labutti K."/>
            <person name="Salamov A."/>
            <person name="Andreopoulos B."/>
            <person name="Baker S."/>
            <person name="Barry K."/>
            <person name="Bills G."/>
            <person name="Bluhm B."/>
            <person name="Cannon C."/>
            <person name="Castanera R."/>
            <person name="Culley D."/>
            <person name="Daum C."/>
            <person name="Ezra D."/>
            <person name="Gonzalez J."/>
            <person name="Henrissat B."/>
            <person name="Kuo A."/>
            <person name="Liang C."/>
            <person name="Lipzen A."/>
            <person name="Lutzoni F."/>
            <person name="Magnuson J."/>
            <person name="Mondo S."/>
            <person name="Nolan M."/>
            <person name="Ohm R."/>
            <person name="Pangilinan J."/>
            <person name="Park H.-J."/>
            <person name="Ramirez L."/>
            <person name="Alfaro M."/>
            <person name="Sun H."/>
            <person name="Tritt A."/>
            <person name="Yoshinaga Y."/>
            <person name="Zwiers L.-H."/>
            <person name="Turgeon B."/>
            <person name="Goodwin S."/>
            <person name="Spatafora J."/>
            <person name="Crous P."/>
            <person name="Grigoriev I."/>
        </authorList>
    </citation>
    <scope>NUCLEOTIDE SEQUENCE</scope>
    <source>
        <strain evidence="1">CBS 113818</strain>
    </source>
</reference>
<proteinExistence type="predicted"/>
<organism evidence="1 2">
    <name type="scientific">Ophiobolus disseminans</name>
    <dbReference type="NCBI Taxonomy" id="1469910"/>
    <lineage>
        <taxon>Eukaryota</taxon>
        <taxon>Fungi</taxon>
        <taxon>Dikarya</taxon>
        <taxon>Ascomycota</taxon>
        <taxon>Pezizomycotina</taxon>
        <taxon>Dothideomycetes</taxon>
        <taxon>Pleosporomycetidae</taxon>
        <taxon>Pleosporales</taxon>
        <taxon>Pleosporineae</taxon>
        <taxon>Phaeosphaeriaceae</taxon>
        <taxon>Ophiobolus</taxon>
    </lineage>
</organism>
<name>A0A6A6ZZA8_9PLEO</name>
<dbReference type="Proteomes" id="UP000799424">
    <property type="component" value="Unassembled WGS sequence"/>
</dbReference>
<evidence type="ECO:0000313" key="2">
    <source>
        <dbReference type="Proteomes" id="UP000799424"/>
    </source>
</evidence>
<gene>
    <name evidence="1" type="ORF">CC86DRAFT_28106</name>
</gene>
<keyword evidence="2" id="KW-1185">Reference proteome</keyword>
<protein>
    <submittedName>
        <fullName evidence="1">Uncharacterized protein</fullName>
    </submittedName>
</protein>
<dbReference type="AlphaFoldDB" id="A0A6A6ZZA8"/>
<evidence type="ECO:0000313" key="1">
    <source>
        <dbReference type="EMBL" id="KAF2826331.1"/>
    </source>
</evidence>